<name>A0A165Z9X2_9AGAM</name>
<keyword evidence="3" id="KW-1185">Reference proteome</keyword>
<sequence>MPSGNRAGASSQLHRRSSSLRIPIHCQFPASPAESYASVDGQVPRLNFPHPPSVIHQSSANRSVNFKSQPFALGIPMLGRQG</sequence>
<accession>A0A165Z9X2</accession>
<reference evidence="2 3" key="1">
    <citation type="journal article" date="2016" name="Mol. Biol. Evol.">
        <title>Comparative Genomics of Early-Diverging Mushroom-Forming Fungi Provides Insights into the Origins of Lignocellulose Decay Capabilities.</title>
        <authorList>
            <person name="Nagy L.G."/>
            <person name="Riley R."/>
            <person name="Tritt A."/>
            <person name="Adam C."/>
            <person name="Daum C."/>
            <person name="Floudas D."/>
            <person name="Sun H."/>
            <person name="Yadav J.S."/>
            <person name="Pangilinan J."/>
            <person name="Larsson K.H."/>
            <person name="Matsuura K."/>
            <person name="Barry K."/>
            <person name="Labutti K."/>
            <person name="Kuo R."/>
            <person name="Ohm R.A."/>
            <person name="Bhattacharya S.S."/>
            <person name="Shirouzu T."/>
            <person name="Yoshinaga Y."/>
            <person name="Martin F.M."/>
            <person name="Grigoriev I.V."/>
            <person name="Hibbett D.S."/>
        </authorList>
    </citation>
    <scope>NUCLEOTIDE SEQUENCE [LARGE SCALE GENOMIC DNA]</scope>
    <source>
        <strain evidence="2 3">CBS 109695</strain>
    </source>
</reference>
<dbReference type="AlphaFoldDB" id="A0A165Z9X2"/>
<dbReference type="EMBL" id="KV417681">
    <property type="protein sequence ID" value="KZP10367.1"/>
    <property type="molecule type" value="Genomic_DNA"/>
</dbReference>
<organism evidence="2 3">
    <name type="scientific">Athelia psychrophila</name>
    <dbReference type="NCBI Taxonomy" id="1759441"/>
    <lineage>
        <taxon>Eukaryota</taxon>
        <taxon>Fungi</taxon>
        <taxon>Dikarya</taxon>
        <taxon>Basidiomycota</taxon>
        <taxon>Agaricomycotina</taxon>
        <taxon>Agaricomycetes</taxon>
        <taxon>Agaricomycetidae</taxon>
        <taxon>Atheliales</taxon>
        <taxon>Atheliaceae</taxon>
        <taxon>Athelia</taxon>
    </lineage>
</organism>
<dbReference type="Proteomes" id="UP000076532">
    <property type="component" value="Unassembled WGS sequence"/>
</dbReference>
<feature type="region of interest" description="Disordered" evidence="1">
    <location>
        <begin position="1"/>
        <end position="20"/>
    </location>
</feature>
<evidence type="ECO:0000313" key="3">
    <source>
        <dbReference type="Proteomes" id="UP000076532"/>
    </source>
</evidence>
<gene>
    <name evidence="2" type="ORF">FIBSPDRAFT_872730</name>
</gene>
<protein>
    <submittedName>
        <fullName evidence="2">Uncharacterized protein</fullName>
    </submittedName>
</protein>
<evidence type="ECO:0000256" key="1">
    <source>
        <dbReference type="SAM" id="MobiDB-lite"/>
    </source>
</evidence>
<proteinExistence type="predicted"/>
<evidence type="ECO:0000313" key="2">
    <source>
        <dbReference type="EMBL" id="KZP10367.1"/>
    </source>
</evidence>
<feature type="non-terminal residue" evidence="2">
    <location>
        <position position="82"/>
    </location>
</feature>